<organism evidence="2">
    <name type="scientific">Solanum chilense</name>
    <name type="common">Tomato</name>
    <name type="synonym">Lycopersicon chilense</name>
    <dbReference type="NCBI Taxonomy" id="4083"/>
    <lineage>
        <taxon>Eukaryota</taxon>
        <taxon>Viridiplantae</taxon>
        <taxon>Streptophyta</taxon>
        <taxon>Embryophyta</taxon>
        <taxon>Tracheophyta</taxon>
        <taxon>Spermatophyta</taxon>
        <taxon>Magnoliopsida</taxon>
        <taxon>eudicotyledons</taxon>
        <taxon>Gunneridae</taxon>
        <taxon>Pentapetalae</taxon>
        <taxon>asterids</taxon>
        <taxon>lamiids</taxon>
        <taxon>Solanales</taxon>
        <taxon>Solanaceae</taxon>
        <taxon>Solanoideae</taxon>
        <taxon>Solaneae</taxon>
        <taxon>Solanum</taxon>
        <taxon>Solanum subgen. Lycopersicon</taxon>
    </lineage>
</organism>
<sequence>NSPKGSIFLESNDSDDSSTDLIKMFSLFQNTIKKIEVENIGQVVTDNVAENVKAGDMLKGVFLHVYWTPCEAHCINLIFGDIFMERPFTSIFIKAVRVHAYIVQRPLLLNMMTRFTKQKKNW</sequence>
<dbReference type="InterPro" id="IPR007021">
    <property type="entry name" value="DUF659"/>
</dbReference>
<evidence type="ECO:0000259" key="1">
    <source>
        <dbReference type="Pfam" id="PF04937"/>
    </source>
</evidence>
<feature type="non-terminal residue" evidence="2">
    <location>
        <position position="1"/>
    </location>
</feature>
<dbReference type="EMBL" id="RXGB01000526">
    <property type="protein sequence ID" value="TMX02980.1"/>
    <property type="molecule type" value="Genomic_DNA"/>
</dbReference>
<dbReference type="PANTHER" id="PTHR32166:SF74">
    <property type="entry name" value="OS05G0256350 PROTEIN"/>
    <property type="match status" value="1"/>
</dbReference>
<feature type="domain" description="DUF659" evidence="1">
    <location>
        <begin position="1"/>
        <end position="94"/>
    </location>
</feature>
<dbReference type="InterPro" id="IPR012337">
    <property type="entry name" value="RNaseH-like_sf"/>
</dbReference>
<reference evidence="2" key="1">
    <citation type="submission" date="2019-05" db="EMBL/GenBank/DDBJ databases">
        <title>The de novo reference genome and transcriptome assemblies of the wild tomato species Solanum chilense.</title>
        <authorList>
            <person name="Stam R."/>
            <person name="Nosenko T."/>
            <person name="Hoerger A.C."/>
            <person name="Stephan W."/>
            <person name="Seidel M.A."/>
            <person name="Kuhn J.M.M."/>
            <person name="Haberer G."/>
            <person name="Tellier A."/>
        </authorList>
    </citation>
    <scope>NUCLEOTIDE SEQUENCE</scope>
    <source>
        <tissue evidence="2">Mature leaves</tissue>
    </source>
</reference>
<dbReference type="SUPFAM" id="SSF53098">
    <property type="entry name" value="Ribonuclease H-like"/>
    <property type="match status" value="1"/>
</dbReference>
<comment type="caution">
    <text evidence="2">The sequence shown here is derived from an EMBL/GenBank/DDBJ whole genome shotgun (WGS) entry which is preliminary data.</text>
</comment>
<dbReference type="PANTHER" id="PTHR32166">
    <property type="entry name" value="OSJNBA0013A04.12 PROTEIN"/>
    <property type="match status" value="1"/>
</dbReference>
<proteinExistence type="predicted"/>
<gene>
    <name evidence="2" type="ORF">EJD97_018890</name>
</gene>
<accession>A0A6N2CDU6</accession>
<dbReference type="AlphaFoldDB" id="A0A6N2CDU6"/>
<evidence type="ECO:0000313" key="2">
    <source>
        <dbReference type="EMBL" id="TMX02980.1"/>
    </source>
</evidence>
<name>A0A6N2CDU6_SOLCI</name>
<dbReference type="Pfam" id="PF04937">
    <property type="entry name" value="DUF659"/>
    <property type="match status" value="1"/>
</dbReference>
<protein>
    <recommendedName>
        <fullName evidence="1">DUF659 domain-containing protein</fullName>
    </recommendedName>
</protein>